<dbReference type="Gene3D" id="3.40.50.1000">
    <property type="entry name" value="HAD superfamily/HAD-like"/>
    <property type="match status" value="1"/>
</dbReference>
<dbReference type="PANTHER" id="PTHR43434:SF1">
    <property type="entry name" value="PHOSPHOGLYCOLATE PHOSPHATASE"/>
    <property type="match status" value="1"/>
</dbReference>
<reference evidence="1 2" key="1">
    <citation type="submission" date="2024-11" db="EMBL/GenBank/DDBJ databases">
        <title>The Natural Products Discovery Center: Release of the First 8490 Sequenced Strains for Exploring Actinobacteria Biosynthetic Diversity.</title>
        <authorList>
            <person name="Kalkreuter E."/>
            <person name="Kautsar S.A."/>
            <person name="Yang D."/>
            <person name="Bader C.D."/>
            <person name="Teijaro C.N."/>
            <person name="Fluegel L."/>
            <person name="Davis C.M."/>
            <person name="Simpson J.R."/>
            <person name="Lauterbach L."/>
            <person name="Steele A.D."/>
            <person name="Gui C."/>
            <person name="Meng S."/>
            <person name="Li G."/>
            <person name="Viehrig K."/>
            <person name="Ye F."/>
            <person name="Su P."/>
            <person name="Kiefer A.F."/>
            <person name="Nichols A."/>
            <person name="Cepeda A.J."/>
            <person name="Yan W."/>
            <person name="Fan B."/>
            <person name="Jiang Y."/>
            <person name="Adhikari A."/>
            <person name="Zheng C.-J."/>
            <person name="Schuster L."/>
            <person name="Cowan T.M."/>
            <person name="Smanski M.J."/>
            <person name="Chevrette M.G."/>
            <person name="De Carvalho L.P.S."/>
            <person name="Shen B."/>
        </authorList>
    </citation>
    <scope>NUCLEOTIDE SEQUENCE [LARGE SCALE GENOMIC DNA]</scope>
    <source>
        <strain evidence="1 2">NPDC020863</strain>
    </source>
</reference>
<dbReference type="RefSeq" id="WP_358635085.1">
    <property type="nucleotide sequence ID" value="NZ_JBFAEV010000007.1"/>
</dbReference>
<name>A0ABW8LNV6_9ACTN</name>
<evidence type="ECO:0000313" key="1">
    <source>
        <dbReference type="EMBL" id="MFK4267582.1"/>
    </source>
</evidence>
<comment type="caution">
    <text evidence="1">The sequence shown here is derived from an EMBL/GenBank/DDBJ whole genome shotgun (WGS) entry which is preliminary data.</text>
</comment>
<dbReference type="Gene3D" id="1.10.150.240">
    <property type="entry name" value="Putative phosphatase, domain 2"/>
    <property type="match status" value="1"/>
</dbReference>
<dbReference type="GO" id="GO:0016787">
    <property type="term" value="F:hydrolase activity"/>
    <property type="evidence" value="ECO:0007669"/>
    <property type="project" value="UniProtKB-KW"/>
</dbReference>
<accession>A0ABW8LNV6</accession>
<proteinExistence type="predicted"/>
<dbReference type="EMBL" id="JBJDQH010000007">
    <property type="protein sequence ID" value="MFK4267582.1"/>
    <property type="molecule type" value="Genomic_DNA"/>
</dbReference>
<dbReference type="PANTHER" id="PTHR43434">
    <property type="entry name" value="PHOSPHOGLYCOLATE PHOSPHATASE"/>
    <property type="match status" value="1"/>
</dbReference>
<dbReference type="EC" id="3.-.-.-" evidence="1"/>
<protein>
    <submittedName>
        <fullName evidence="1">HAD family hydrolase</fullName>
        <ecNumber evidence="1">3.-.-.-</ecNumber>
    </submittedName>
</protein>
<evidence type="ECO:0000313" key="2">
    <source>
        <dbReference type="Proteomes" id="UP001620295"/>
    </source>
</evidence>
<dbReference type="InterPro" id="IPR023214">
    <property type="entry name" value="HAD_sf"/>
</dbReference>
<dbReference type="InterPro" id="IPR023198">
    <property type="entry name" value="PGP-like_dom2"/>
</dbReference>
<gene>
    <name evidence="1" type="ORF">ACI2L5_22000</name>
</gene>
<organism evidence="1 2">
    <name type="scientific">Streptomyces milbemycinicus</name>
    <dbReference type="NCBI Taxonomy" id="476552"/>
    <lineage>
        <taxon>Bacteria</taxon>
        <taxon>Bacillati</taxon>
        <taxon>Actinomycetota</taxon>
        <taxon>Actinomycetes</taxon>
        <taxon>Kitasatosporales</taxon>
        <taxon>Streptomycetaceae</taxon>
        <taxon>Streptomyces</taxon>
    </lineage>
</organism>
<dbReference type="InterPro" id="IPR036412">
    <property type="entry name" value="HAD-like_sf"/>
</dbReference>
<dbReference type="SFLD" id="SFLDG01129">
    <property type="entry name" value="C1.5:_HAD__Beta-PGM__Phosphata"/>
    <property type="match status" value="1"/>
</dbReference>
<dbReference type="SFLD" id="SFLDS00003">
    <property type="entry name" value="Haloacid_Dehalogenase"/>
    <property type="match status" value="1"/>
</dbReference>
<keyword evidence="2" id="KW-1185">Reference proteome</keyword>
<keyword evidence="1" id="KW-0378">Hydrolase</keyword>
<sequence length="224" mass="24277">MAGPIAVLFDIDETLVHTGDSGRRSWAWAFDQLHGVAADIGKHTSAGETDPQVGRKTFHAVLGREPSHDEMARLYAAYLWHLSEDIWDSKGYRVLDGVEETLRRIADAGVILGLISGAMEGAARIKMEPGKLGRYFVFGAYGSDSPDRAEITRMAMAKAGRLHGRDLTRDEVYVVGDTPRDIEAAHAAHATGVGVASGHYTVEELSAARADHVLTALTEPFPQI</sequence>
<dbReference type="Pfam" id="PF00702">
    <property type="entry name" value="Hydrolase"/>
    <property type="match status" value="1"/>
</dbReference>
<dbReference type="SUPFAM" id="SSF56784">
    <property type="entry name" value="HAD-like"/>
    <property type="match status" value="1"/>
</dbReference>
<dbReference type="Proteomes" id="UP001620295">
    <property type="component" value="Unassembled WGS sequence"/>
</dbReference>
<dbReference type="InterPro" id="IPR050155">
    <property type="entry name" value="HAD-like_hydrolase_sf"/>
</dbReference>